<evidence type="ECO:0000256" key="8">
    <source>
        <dbReference type="ARBA" id="ARBA00023180"/>
    </source>
</evidence>
<comment type="similarity">
    <text evidence="2 11">Belongs to the glypican family.</text>
</comment>
<dbReference type="GO" id="GO:0005576">
    <property type="term" value="C:extracellular region"/>
    <property type="evidence" value="ECO:0007669"/>
    <property type="project" value="TreeGrafter"/>
</dbReference>
<dbReference type="PANTHER" id="PTHR10822">
    <property type="entry name" value="GLYPICAN"/>
    <property type="match status" value="1"/>
</dbReference>
<keyword evidence="10 12" id="KW-0449">Lipoprotein</keyword>
<evidence type="ECO:0000256" key="6">
    <source>
        <dbReference type="ARBA" id="ARBA00022974"/>
    </source>
</evidence>
<evidence type="ECO:0000256" key="3">
    <source>
        <dbReference type="ARBA" id="ARBA00022475"/>
    </source>
</evidence>
<dbReference type="GO" id="GO:0005886">
    <property type="term" value="C:plasma membrane"/>
    <property type="evidence" value="ECO:0007669"/>
    <property type="project" value="UniProtKB-SubCell"/>
</dbReference>
<evidence type="ECO:0000256" key="9">
    <source>
        <dbReference type="ARBA" id="ARBA00023207"/>
    </source>
</evidence>
<dbReference type="GO" id="GO:0016477">
    <property type="term" value="P:cell migration"/>
    <property type="evidence" value="ECO:0007669"/>
    <property type="project" value="TreeGrafter"/>
</dbReference>
<keyword evidence="8" id="KW-0325">Glycoprotein</keyword>
<feature type="non-terminal residue" evidence="14">
    <location>
        <position position="643"/>
    </location>
</feature>
<dbReference type="GO" id="GO:0009966">
    <property type="term" value="P:regulation of signal transduction"/>
    <property type="evidence" value="ECO:0007669"/>
    <property type="project" value="InterPro"/>
</dbReference>
<name>A0AAV2R215_MEGNR</name>
<keyword evidence="6 12" id="KW-0654">Proteoglycan</keyword>
<gene>
    <name evidence="14" type="ORF">MNOR_LOCUS19073</name>
</gene>
<keyword evidence="9 12" id="KW-0357">Heparan sulfate</keyword>
<evidence type="ECO:0000256" key="1">
    <source>
        <dbReference type="ARBA" id="ARBA00004609"/>
    </source>
</evidence>
<evidence type="ECO:0000313" key="15">
    <source>
        <dbReference type="Proteomes" id="UP001497623"/>
    </source>
</evidence>
<protein>
    <recommendedName>
        <fullName evidence="16">Glypican-6</fullName>
    </recommendedName>
</protein>
<accession>A0AAV2R215</accession>
<evidence type="ECO:0000256" key="5">
    <source>
        <dbReference type="ARBA" id="ARBA00022729"/>
    </source>
</evidence>
<feature type="region of interest" description="Disordered" evidence="13">
    <location>
        <begin position="493"/>
        <end position="564"/>
    </location>
</feature>
<dbReference type="Pfam" id="PF01153">
    <property type="entry name" value="Glypican"/>
    <property type="match status" value="1"/>
</dbReference>
<keyword evidence="7 12" id="KW-0472">Membrane</keyword>
<keyword evidence="4 12" id="KW-0336">GPI-anchor</keyword>
<proteinExistence type="inferred from homology"/>
<comment type="subcellular location">
    <subcellularLocation>
        <location evidence="1 12">Cell membrane</location>
        <topology evidence="1 12">Lipid-anchor</topology>
        <topology evidence="1 12">GPI-anchor</topology>
    </subcellularLocation>
</comment>
<evidence type="ECO:0000256" key="10">
    <source>
        <dbReference type="ARBA" id="ARBA00023288"/>
    </source>
</evidence>
<organism evidence="14 15">
    <name type="scientific">Meganyctiphanes norvegica</name>
    <name type="common">Northern krill</name>
    <name type="synonym">Thysanopoda norvegica</name>
    <dbReference type="NCBI Taxonomy" id="48144"/>
    <lineage>
        <taxon>Eukaryota</taxon>
        <taxon>Metazoa</taxon>
        <taxon>Ecdysozoa</taxon>
        <taxon>Arthropoda</taxon>
        <taxon>Crustacea</taxon>
        <taxon>Multicrustacea</taxon>
        <taxon>Malacostraca</taxon>
        <taxon>Eumalacostraca</taxon>
        <taxon>Eucarida</taxon>
        <taxon>Euphausiacea</taxon>
        <taxon>Euphausiidae</taxon>
        <taxon>Meganyctiphanes</taxon>
    </lineage>
</organism>
<evidence type="ECO:0000256" key="7">
    <source>
        <dbReference type="ARBA" id="ARBA00023136"/>
    </source>
</evidence>
<evidence type="ECO:0000256" key="12">
    <source>
        <dbReference type="RuleBase" id="RU003519"/>
    </source>
</evidence>
<dbReference type="GO" id="GO:0045202">
    <property type="term" value="C:synapse"/>
    <property type="evidence" value="ECO:0007669"/>
    <property type="project" value="TreeGrafter"/>
</dbReference>
<reference evidence="14 15" key="1">
    <citation type="submission" date="2024-05" db="EMBL/GenBank/DDBJ databases">
        <authorList>
            <person name="Wallberg A."/>
        </authorList>
    </citation>
    <scope>NUCLEOTIDE SEQUENCE [LARGE SCALE GENOMIC DNA]</scope>
</reference>
<evidence type="ECO:0000256" key="13">
    <source>
        <dbReference type="SAM" id="MobiDB-lite"/>
    </source>
</evidence>
<keyword evidence="15" id="KW-1185">Reference proteome</keyword>
<dbReference type="PANTHER" id="PTHR10822:SF30">
    <property type="entry name" value="DALLY-LIKE, ISOFORM A"/>
    <property type="match status" value="1"/>
</dbReference>
<dbReference type="GO" id="GO:0009986">
    <property type="term" value="C:cell surface"/>
    <property type="evidence" value="ECO:0007669"/>
    <property type="project" value="TreeGrafter"/>
</dbReference>
<evidence type="ECO:0000313" key="14">
    <source>
        <dbReference type="EMBL" id="CAL4109259.1"/>
    </source>
</evidence>
<evidence type="ECO:0000256" key="2">
    <source>
        <dbReference type="ARBA" id="ARBA00010260"/>
    </source>
</evidence>
<evidence type="ECO:0000256" key="4">
    <source>
        <dbReference type="ARBA" id="ARBA00022622"/>
    </source>
</evidence>
<dbReference type="GO" id="GO:1905475">
    <property type="term" value="P:regulation of protein localization to membrane"/>
    <property type="evidence" value="ECO:0007669"/>
    <property type="project" value="TreeGrafter"/>
</dbReference>
<dbReference type="EMBL" id="CAXKWB010013966">
    <property type="protein sequence ID" value="CAL4109259.1"/>
    <property type="molecule type" value="Genomic_DNA"/>
</dbReference>
<dbReference type="InterPro" id="IPR001863">
    <property type="entry name" value="Glypican"/>
</dbReference>
<evidence type="ECO:0000256" key="11">
    <source>
        <dbReference type="RuleBase" id="RU003518"/>
    </source>
</evidence>
<sequence length="643" mass="72408">MAAEADVFELFPPRAFLMSLPTGLWLHQLPGVSNTGYGETHHSVNRCFITGKYKGKVSKVPIKGDHLKMCVGTMTCCTETMESKLSIGSRLEFDNNLKKNLNPLANLLDKKNTKFDEFFRNLLNYSRTSFDTMFVKTYGILYKQNAHVFTDLYDNLEDYYNKGQLDLQEAMNGFFKKLYQRMFAVYNSQYQFTPKYLRCITRHMEELQPFGDVPVKLTTQIKRSFVALRTFVQGLATGRDVVRNVLKINPSLPCIHELMKMSKCAMCAGELGVHPCKPYCLDVIDNCLAHHKPLVQHWHAYVDAMVQVGERLENPFNIENVVEPINYKVSDAIMNFQEAGHEISKKVFHGCGQPQLGGGMRNKRQVSAGEREISFESLDFSGSRQDSRDQNTDTIGHLVHEIKTKIKNSRNFWDELPTKMCSEARRQDDSNCWTGTAVGKYEAKDRKSLNNSSADNSQMNVQIMRLTVITEKLKEAYNGRDVSWINEEPWLTPSTDARIGGDPDFNEEEGSGGGYYRGSNAAFRDDDEEGSGGYRTKDTKENFPIDDEDGYGSGDDIEGPINRGTYGTMEGSGGHVIWEQPKHMIPKGNKPTSPYDDKTKTPNQGQPKEKIPSAAATKPMSLLQAISVFLLPAFVSFLGGSMG</sequence>
<dbReference type="GO" id="GO:0098552">
    <property type="term" value="C:side of membrane"/>
    <property type="evidence" value="ECO:0007669"/>
    <property type="project" value="UniProtKB-KW"/>
</dbReference>
<dbReference type="Proteomes" id="UP001497623">
    <property type="component" value="Unassembled WGS sequence"/>
</dbReference>
<feature type="region of interest" description="Disordered" evidence="13">
    <location>
        <begin position="582"/>
        <end position="614"/>
    </location>
</feature>
<feature type="compositionally biased region" description="Acidic residues" evidence="13">
    <location>
        <begin position="544"/>
        <end position="558"/>
    </location>
</feature>
<keyword evidence="5" id="KW-0732">Signal</keyword>
<comment type="caution">
    <text evidence="14">The sequence shown here is derived from an EMBL/GenBank/DDBJ whole genome shotgun (WGS) entry which is preliminary data.</text>
</comment>
<dbReference type="AlphaFoldDB" id="A0AAV2R215"/>
<comment type="function">
    <text evidence="12">Cell surface proteoglycan.</text>
</comment>
<evidence type="ECO:0008006" key="16">
    <source>
        <dbReference type="Google" id="ProtNLM"/>
    </source>
</evidence>
<keyword evidence="3" id="KW-1003">Cell membrane</keyword>